<accession>A0A3P8B589</accession>
<evidence type="ECO:0000256" key="1">
    <source>
        <dbReference type="SAM" id="MobiDB-lite"/>
    </source>
</evidence>
<reference evidence="2" key="1">
    <citation type="submission" date="2018-11" db="EMBL/GenBank/DDBJ databases">
        <authorList>
            <consortium name="Pathogen Informatics"/>
        </authorList>
    </citation>
    <scope>NUCLEOTIDE SEQUENCE [LARGE SCALE GENOMIC DNA]</scope>
</reference>
<proteinExistence type="predicted"/>
<name>A0A3P8B589_HELPZ</name>
<feature type="region of interest" description="Disordered" evidence="1">
    <location>
        <begin position="1"/>
        <end position="29"/>
    </location>
</feature>
<sequence>MSRRRVRQEDESADPEAQHIAIGCGEPADGYGQGDNGSLHLQTLKTTCFLRVFRPMIMIY</sequence>
<dbReference type="AlphaFoldDB" id="A0A3P8B589"/>
<gene>
    <name evidence="2" type="ORF">HPBE_LOCUS20905</name>
</gene>
<evidence type="ECO:0000313" key="2">
    <source>
        <dbReference type="EMBL" id="VDP22407.1"/>
    </source>
</evidence>
<organism evidence="2">
    <name type="scientific">Heligmosomoides polygyrus</name>
    <name type="common">Parasitic roundworm</name>
    <dbReference type="NCBI Taxonomy" id="6339"/>
    <lineage>
        <taxon>Eukaryota</taxon>
        <taxon>Metazoa</taxon>
        <taxon>Ecdysozoa</taxon>
        <taxon>Nematoda</taxon>
        <taxon>Chromadorea</taxon>
        <taxon>Rhabditida</taxon>
        <taxon>Rhabditina</taxon>
        <taxon>Rhabditomorpha</taxon>
        <taxon>Strongyloidea</taxon>
        <taxon>Heligmosomidae</taxon>
        <taxon>Heligmosomoides</taxon>
    </lineage>
</organism>
<protein>
    <submittedName>
        <fullName evidence="2">Uncharacterized protein</fullName>
    </submittedName>
</protein>
<dbReference type="EMBL" id="UZAH01032537">
    <property type="protein sequence ID" value="VDP22407.1"/>
    <property type="molecule type" value="Genomic_DNA"/>
</dbReference>